<dbReference type="EMBL" id="JAVDKS010000006">
    <property type="protein sequence ID" value="MDQ2257593.1"/>
    <property type="molecule type" value="Genomic_DNA"/>
</dbReference>
<keyword evidence="1" id="KW-0472">Membrane</keyword>
<gene>
    <name evidence="2" type="ORF">RBJ67_15785</name>
</gene>
<sequence>MKRNKGIVRWSLIGAAIFAPLLGAAYIHHQRDNFSCEIHSAIVDENRMLDVILDFSFNNGNGFYESAGELIENGGSPQSVSNKIAFRYWREDGSVILVSDETNPLPTRYETFRKYIPDFFQQRDRGLRLQITPVNASSYIFTYGGAPVFYCSKS</sequence>
<reference evidence="2 3" key="1">
    <citation type="submission" date="2023-08" db="EMBL/GenBank/DDBJ databases">
        <authorList>
            <person name="Dale J."/>
        </authorList>
    </citation>
    <scope>NUCLEOTIDE SEQUENCE [LARGE SCALE GENOMIC DNA]</scope>
    <source>
        <strain evidence="2 3">2023EL-00788</strain>
    </source>
</reference>
<evidence type="ECO:0000313" key="2">
    <source>
        <dbReference type="EMBL" id="MDQ2257593.1"/>
    </source>
</evidence>
<comment type="caution">
    <text evidence="2">The sequence shown here is derived from an EMBL/GenBank/DDBJ whole genome shotgun (WGS) entry which is preliminary data.</text>
</comment>
<evidence type="ECO:0000256" key="1">
    <source>
        <dbReference type="SAM" id="Phobius"/>
    </source>
</evidence>
<evidence type="ECO:0000313" key="3">
    <source>
        <dbReference type="Proteomes" id="UP001225042"/>
    </source>
</evidence>
<protein>
    <recommendedName>
        <fullName evidence="4">FidL-like membrane protein</fullName>
    </recommendedName>
</protein>
<organism evidence="2 3">
    <name type="scientific">Enterobacter soli</name>
    <dbReference type="NCBI Taxonomy" id="885040"/>
    <lineage>
        <taxon>Bacteria</taxon>
        <taxon>Pseudomonadati</taxon>
        <taxon>Pseudomonadota</taxon>
        <taxon>Gammaproteobacteria</taxon>
        <taxon>Enterobacterales</taxon>
        <taxon>Enterobacteriaceae</taxon>
        <taxon>Enterobacter</taxon>
    </lineage>
</organism>
<proteinExistence type="predicted"/>
<keyword evidence="1" id="KW-1133">Transmembrane helix</keyword>
<feature type="transmembrane region" description="Helical" evidence="1">
    <location>
        <begin position="7"/>
        <end position="27"/>
    </location>
</feature>
<dbReference type="RefSeq" id="WP_217186247.1">
    <property type="nucleotide sequence ID" value="NZ_CP143717.1"/>
</dbReference>
<keyword evidence="3" id="KW-1185">Reference proteome</keyword>
<evidence type="ECO:0008006" key="4">
    <source>
        <dbReference type="Google" id="ProtNLM"/>
    </source>
</evidence>
<name>A0AAW8H9U1_9ENTR</name>
<dbReference type="Proteomes" id="UP001225042">
    <property type="component" value="Unassembled WGS sequence"/>
</dbReference>
<accession>A0AAW8H9U1</accession>
<dbReference type="AlphaFoldDB" id="A0AAW8H9U1"/>
<keyword evidence="1" id="KW-0812">Transmembrane</keyword>